<dbReference type="AlphaFoldDB" id="A0A183SIE3"/>
<feature type="transmembrane region" description="Helical" evidence="8">
    <location>
        <begin position="554"/>
        <end position="577"/>
    </location>
</feature>
<reference evidence="9" key="1">
    <citation type="submission" date="2016-06" db="UniProtKB">
        <authorList>
            <consortium name="WormBaseParasite"/>
        </authorList>
    </citation>
    <scope>IDENTIFICATION</scope>
</reference>
<evidence type="ECO:0000256" key="3">
    <source>
        <dbReference type="ARBA" id="ARBA00022475"/>
    </source>
</evidence>
<proteinExistence type="inferred from homology"/>
<evidence type="ECO:0000256" key="5">
    <source>
        <dbReference type="ARBA" id="ARBA00022989"/>
    </source>
</evidence>
<keyword evidence="5 8" id="KW-1133">Transmembrane helix</keyword>
<sequence>LANLENLLYLKPWYAVAIPFDLTSPQDSGGTLEVSLQLEPLETLQRVNGTLVDNALRRQIILHGCLARSIATTPLAFTSEARCPLWLRLATSHGAGVSVATAVMEAVQRELARSQPPHRSERMPEFDTSFNDSLDRSFLFTPYPAYGRWYLTLYAECYSEPSAASPCAPNASANIPVMLLVRSSPCINHRCRDVDFWTSASSGARSILQAVGIASEAENARNWRPLWWWKRYRPQFREYSHEPLPGDIDFFEDVPRGGEGLCTELLQQSTFASMCSCPPGRVGLGCMVIPPAITSAPMQATAPPSPDLSSPPSLGSSRLTMLPRPASPPPNGAIWPSLSTSAGWLAWSNFAFIPAILLAFVRRLWIPFLAYSYTMSFSIMYHICDTDVLLIAASLPDRVLGGAHHSFGGFAIAKSDMYKLIGYNTGPAPQSPLLPSYLPSFASDGEASYRLDASEVSLLRFTSLQCPLPLETLSLCDFFGGVFSIAVTALAASALPVLMAEVIIVVAVLALTVAVQVMRYSPWFHIVPLFSFVTILISSWIYRTVQLKRLFPPVQWLLLSFLPSVLLSLTAVSIFISPQMKSNYTHMHSLWHIMIALALLGALPWPTRWRRALLPVIPLSTALSCGGNQHTLRCMRRRVSSPNELPDANAGSPNSFLDTSVVKPTLARIYAKLARVFSGLSSFKSKVETKIDRLLELNFILDPLTVRFPKLRWLLPHGNSQFSYFDLFRLYYSFYPELVGATS</sequence>
<name>A0A183SIE3_SCHSO</name>
<keyword evidence="4 8" id="KW-0812">Transmembrane</keyword>
<keyword evidence="3" id="KW-1003">Cell membrane</keyword>
<dbReference type="Pfam" id="PF12036">
    <property type="entry name" value="DUF3522"/>
    <property type="match status" value="2"/>
</dbReference>
<feature type="region of interest" description="Disordered" evidence="7">
    <location>
        <begin position="299"/>
        <end position="322"/>
    </location>
</feature>
<protein>
    <submittedName>
        <fullName evidence="9">EGF-like domain-containing protein</fullName>
    </submittedName>
</protein>
<dbReference type="WBParaSite" id="SSLN_0000413501-mRNA-1">
    <property type="protein sequence ID" value="SSLN_0000413501-mRNA-1"/>
    <property type="gene ID" value="SSLN_0000413501"/>
</dbReference>
<feature type="transmembrane region" description="Helical" evidence="8">
    <location>
        <begin position="523"/>
        <end position="542"/>
    </location>
</feature>
<feature type="transmembrane region" description="Helical" evidence="8">
    <location>
        <begin position="589"/>
        <end position="606"/>
    </location>
</feature>
<dbReference type="InterPro" id="IPR021910">
    <property type="entry name" value="NGX6/PGAP6/MYMK"/>
</dbReference>
<evidence type="ECO:0000256" key="1">
    <source>
        <dbReference type="ARBA" id="ARBA00004651"/>
    </source>
</evidence>
<feature type="compositionally biased region" description="Low complexity" evidence="7">
    <location>
        <begin position="307"/>
        <end position="317"/>
    </location>
</feature>
<evidence type="ECO:0000256" key="6">
    <source>
        <dbReference type="ARBA" id="ARBA00023136"/>
    </source>
</evidence>
<evidence type="ECO:0000256" key="2">
    <source>
        <dbReference type="ARBA" id="ARBA00005542"/>
    </source>
</evidence>
<organism evidence="9">
    <name type="scientific">Schistocephalus solidus</name>
    <name type="common">Tapeworm</name>
    <dbReference type="NCBI Taxonomy" id="70667"/>
    <lineage>
        <taxon>Eukaryota</taxon>
        <taxon>Metazoa</taxon>
        <taxon>Spiralia</taxon>
        <taxon>Lophotrochozoa</taxon>
        <taxon>Platyhelminthes</taxon>
        <taxon>Cestoda</taxon>
        <taxon>Eucestoda</taxon>
        <taxon>Diphyllobothriidea</taxon>
        <taxon>Diphyllobothriidae</taxon>
        <taxon>Schistocephalus</taxon>
    </lineage>
</organism>
<dbReference type="GO" id="GO:0005886">
    <property type="term" value="C:plasma membrane"/>
    <property type="evidence" value="ECO:0007669"/>
    <property type="project" value="UniProtKB-SubCell"/>
</dbReference>
<keyword evidence="6 8" id="KW-0472">Membrane</keyword>
<evidence type="ECO:0000256" key="4">
    <source>
        <dbReference type="ARBA" id="ARBA00022692"/>
    </source>
</evidence>
<dbReference type="PANTHER" id="PTHR14319">
    <property type="entry name" value="FIVE-SPAN TRANSMEMBRANE PROTEIN M83"/>
    <property type="match status" value="1"/>
</dbReference>
<comment type="subcellular location">
    <subcellularLocation>
        <location evidence="1">Cell membrane</location>
        <topology evidence="1">Multi-pass membrane protein</topology>
    </subcellularLocation>
</comment>
<feature type="transmembrane region" description="Helical" evidence="8">
    <location>
        <begin position="478"/>
        <end position="511"/>
    </location>
</feature>
<dbReference type="PANTHER" id="PTHR14319:SF3">
    <property type="entry name" value="TRANSMEMBRANE PROTEIN-LIKE PROTEIN"/>
    <property type="match status" value="1"/>
</dbReference>
<comment type="similarity">
    <text evidence="2">Belongs to the TMEM8 family.</text>
</comment>
<evidence type="ECO:0000256" key="8">
    <source>
        <dbReference type="SAM" id="Phobius"/>
    </source>
</evidence>
<evidence type="ECO:0000256" key="7">
    <source>
        <dbReference type="SAM" id="MobiDB-lite"/>
    </source>
</evidence>
<accession>A0A183SIE3</accession>
<feature type="transmembrane region" description="Helical" evidence="8">
    <location>
        <begin position="344"/>
        <end position="361"/>
    </location>
</feature>
<evidence type="ECO:0000313" key="9">
    <source>
        <dbReference type="WBParaSite" id="SSLN_0000413501-mRNA-1"/>
    </source>
</evidence>